<dbReference type="Proteomes" id="UP000247810">
    <property type="component" value="Unassembled WGS sequence"/>
</dbReference>
<evidence type="ECO:0000313" key="2">
    <source>
        <dbReference type="Proteomes" id="UP000247810"/>
    </source>
</evidence>
<proteinExistence type="predicted"/>
<dbReference type="EMBL" id="KZ826120">
    <property type="protein sequence ID" value="PYH88154.1"/>
    <property type="molecule type" value="Genomic_DNA"/>
</dbReference>
<dbReference type="AlphaFoldDB" id="A0A319CSK9"/>
<sequence>MDMETDPWLLWFERVCTLSMISLGMLLECTQHFAYALVSLGLALPRSASRHEDRRSLSLDSTTRYTTRLDLTSEGCSRTHRAPTRLYLLPSRPTRRRFWRHPLYQAARYRASTTKTWIASHSLRALPTPPGRTNPVARCALSSGCSLGQSGQTQATLMLALLALFRRSDESTARCRVTRSAV</sequence>
<protein>
    <submittedName>
        <fullName evidence="1">Uncharacterized protein</fullName>
    </submittedName>
</protein>
<organism evidence="1 2">
    <name type="scientific">Aspergillus ellipticus CBS 707.79</name>
    <dbReference type="NCBI Taxonomy" id="1448320"/>
    <lineage>
        <taxon>Eukaryota</taxon>
        <taxon>Fungi</taxon>
        <taxon>Dikarya</taxon>
        <taxon>Ascomycota</taxon>
        <taxon>Pezizomycotina</taxon>
        <taxon>Eurotiomycetes</taxon>
        <taxon>Eurotiomycetidae</taxon>
        <taxon>Eurotiales</taxon>
        <taxon>Aspergillaceae</taxon>
        <taxon>Aspergillus</taxon>
        <taxon>Aspergillus subgen. Circumdati</taxon>
    </lineage>
</organism>
<accession>A0A319CSK9</accession>
<gene>
    <name evidence="1" type="ORF">BO71DRAFT_147755</name>
</gene>
<name>A0A319CSK9_9EURO</name>
<evidence type="ECO:0000313" key="1">
    <source>
        <dbReference type="EMBL" id="PYH88154.1"/>
    </source>
</evidence>
<dbReference type="VEuPathDB" id="FungiDB:BO71DRAFT_147755"/>
<keyword evidence="2" id="KW-1185">Reference proteome</keyword>
<reference evidence="1 2" key="1">
    <citation type="submission" date="2018-02" db="EMBL/GenBank/DDBJ databases">
        <title>The genomes of Aspergillus section Nigri reveals drivers in fungal speciation.</title>
        <authorList>
            <consortium name="DOE Joint Genome Institute"/>
            <person name="Vesth T.C."/>
            <person name="Nybo J."/>
            <person name="Theobald S."/>
            <person name="Brandl J."/>
            <person name="Frisvad J.C."/>
            <person name="Nielsen K.F."/>
            <person name="Lyhne E.K."/>
            <person name="Kogle M.E."/>
            <person name="Kuo A."/>
            <person name="Riley R."/>
            <person name="Clum A."/>
            <person name="Nolan M."/>
            <person name="Lipzen A."/>
            <person name="Salamov A."/>
            <person name="Henrissat B."/>
            <person name="Wiebenga A."/>
            <person name="De vries R.P."/>
            <person name="Grigoriev I.V."/>
            <person name="Mortensen U.H."/>
            <person name="Andersen M.R."/>
            <person name="Baker S.E."/>
        </authorList>
    </citation>
    <scope>NUCLEOTIDE SEQUENCE [LARGE SCALE GENOMIC DNA]</scope>
    <source>
        <strain evidence="1 2">CBS 707.79</strain>
    </source>
</reference>